<name>A0ABQ9NIW1_9PEZI</name>
<gene>
    <name evidence="2" type="ORF">H2201_008157</name>
</gene>
<evidence type="ECO:0000256" key="1">
    <source>
        <dbReference type="SAM" id="MobiDB-lite"/>
    </source>
</evidence>
<dbReference type="PANTHER" id="PTHR34105">
    <property type="entry name" value="PROLINE-, GLUTAMIC ACID- AND LEUCINE-RICH PROTEIN 1"/>
    <property type="match status" value="1"/>
</dbReference>
<dbReference type="PANTHER" id="PTHR34105:SF1">
    <property type="entry name" value="PROLINE-, GLUTAMIC ACID- AND LEUCINE-RICH PROTEIN 1"/>
    <property type="match status" value="1"/>
</dbReference>
<evidence type="ECO:0008006" key="4">
    <source>
        <dbReference type="Google" id="ProtNLM"/>
    </source>
</evidence>
<feature type="region of interest" description="Disordered" evidence="1">
    <location>
        <begin position="377"/>
        <end position="426"/>
    </location>
</feature>
<accession>A0ABQ9NIW1</accession>
<comment type="caution">
    <text evidence="2">The sequence shown here is derived from an EMBL/GenBank/DDBJ whole genome shotgun (WGS) entry which is preliminary data.</text>
</comment>
<reference evidence="2" key="1">
    <citation type="submission" date="2022-10" db="EMBL/GenBank/DDBJ databases">
        <title>Culturing micro-colonial fungi from biological soil crusts in the Mojave desert and describing Neophaeococcomyces mojavensis, and introducing the new genera and species Taxawa tesnikishii.</title>
        <authorList>
            <person name="Kurbessoian T."/>
            <person name="Stajich J.E."/>
        </authorList>
    </citation>
    <scope>NUCLEOTIDE SEQUENCE</scope>
    <source>
        <strain evidence="2">TK_1</strain>
    </source>
</reference>
<feature type="compositionally biased region" description="Basic and acidic residues" evidence="1">
    <location>
        <begin position="379"/>
        <end position="388"/>
    </location>
</feature>
<dbReference type="Proteomes" id="UP001172684">
    <property type="component" value="Unassembled WGS sequence"/>
</dbReference>
<feature type="region of interest" description="Disordered" evidence="1">
    <location>
        <begin position="469"/>
        <end position="510"/>
    </location>
</feature>
<evidence type="ECO:0000313" key="2">
    <source>
        <dbReference type="EMBL" id="KAJ9657467.1"/>
    </source>
</evidence>
<feature type="compositionally biased region" description="Acidic residues" evidence="1">
    <location>
        <begin position="485"/>
        <end position="494"/>
    </location>
</feature>
<protein>
    <recommendedName>
        <fullName evidence="4">Pre-rRNA-processing protein RIX1</fullName>
    </recommendedName>
</protein>
<evidence type="ECO:0000313" key="3">
    <source>
        <dbReference type="Proteomes" id="UP001172684"/>
    </source>
</evidence>
<feature type="compositionally biased region" description="Polar residues" evidence="1">
    <location>
        <begin position="470"/>
        <end position="480"/>
    </location>
</feature>
<proteinExistence type="predicted"/>
<keyword evidence="3" id="KW-1185">Reference proteome</keyword>
<sequence length="510" mass="54015">MGLPGWSGLFAGSERMVGLLRLLAQFIRTPTAAAVGVRIGLVTDLLSRLLSLTIPSNTDDAVGRANMRFNNQVGREERENLLVALPQIHAAAIEVLGALVERFTDAVYSTLPGYLDQVVWIFKAENMSDAIRASVYRAAIQLVDILGPSMTKTSIGILGQIIQVSCGDLLHDPQATGTNQDQANGKPNGLHTSMDISLGTTAAPKSSTLLSNGPVSAAYSLLPVLLGRIPAQHISVSLRTLMDRTAVLLRHKEAMLASALNPPAKKGGTAASSVLRLLATSFPNDLEVEGILRPRMPVTRTGFSVNGDMLSDEDQVEAIEDRHSSFMPPDPAIIPQNEALPESRSAGAMVPEGDLPVVPLGDEAMDDGAPQVQQATFSELHKSKEVADISRSTKRSEPPTGDSPSSHKRTRRDISAEPSLNSQVLQGVATPTAPFTAATAIPDASRAEIASETPLAGAGAESTFKAALPQQPSVGSTSQLHIDVADDEDDDDFEVPTLTLGHDLSDDEDD</sequence>
<organism evidence="2 3">
    <name type="scientific">Coniosporium apollinis</name>
    <dbReference type="NCBI Taxonomy" id="61459"/>
    <lineage>
        <taxon>Eukaryota</taxon>
        <taxon>Fungi</taxon>
        <taxon>Dikarya</taxon>
        <taxon>Ascomycota</taxon>
        <taxon>Pezizomycotina</taxon>
        <taxon>Dothideomycetes</taxon>
        <taxon>Dothideomycetes incertae sedis</taxon>
        <taxon>Coniosporium</taxon>
    </lineage>
</organism>
<dbReference type="EMBL" id="JAPDRL010000100">
    <property type="protein sequence ID" value="KAJ9657467.1"/>
    <property type="molecule type" value="Genomic_DNA"/>
</dbReference>